<proteinExistence type="predicted"/>
<evidence type="ECO:0000313" key="1">
    <source>
        <dbReference type="EMBL" id="MEQ2189516.1"/>
    </source>
</evidence>
<reference evidence="1 2" key="1">
    <citation type="submission" date="2021-06" db="EMBL/GenBank/DDBJ databases">
        <authorList>
            <person name="Palmer J.M."/>
        </authorList>
    </citation>
    <scope>NUCLEOTIDE SEQUENCE [LARGE SCALE GENOMIC DNA]</scope>
    <source>
        <strain evidence="1 2">GA_2019</strain>
        <tissue evidence="1">Muscle</tissue>
    </source>
</reference>
<gene>
    <name evidence="1" type="ORF">GOODEAATRI_026072</name>
</gene>
<sequence>MLFTHGLKSSGKQWTMSSMFYSTSRNDGVCFSILYESLNFSIQIYISIHPASPQLSFLPPSVPLALVHLSLITHPHTNPSLLFISPLIHPPIHSFIHSSVPTFM</sequence>
<comment type="caution">
    <text evidence="1">The sequence shown here is derived from an EMBL/GenBank/DDBJ whole genome shotgun (WGS) entry which is preliminary data.</text>
</comment>
<organism evidence="1 2">
    <name type="scientific">Goodea atripinnis</name>
    <dbReference type="NCBI Taxonomy" id="208336"/>
    <lineage>
        <taxon>Eukaryota</taxon>
        <taxon>Metazoa</taxon>
        <taxon>Chordata</taxon>
        <taxon>Craniata</taxon>
        <taxon>Vertebrata</taxon>
        <taxon>Euteleostomi</taxon>
        <taxon>Actinopterygii</taxon>
        <taxon>Neopterygii</taxon>
        <taxon>Teleostei</taxon>
        <taxon>Neoteleostei</taxon>
        <taxon>Acanthomorphata</taxon>
        <taxon>Ovalentaria</taxon>
        <taxon>Atherinomorphae</taxon>
        <taxon>Cyprinodontiformes</taxon>
        <taxon>Goodeidae</taxon>
        <taxon>Goodea</taxon>
    </lineage>
</organism>
<dbReference type="Proteomes" id="UP001476798">
    <property type="component" value="Unassembled WGS sequence"/>
</dbReference>
<keyword evidence="2" id="KW-1185">Reference proteome</keyword>
<protein>
    <submittedName>
        <fullName evidence="1">Uncharacterized protein</fullName>
    </submittedName>
</protein>
<accession>A0ABV0Q1W4</accession>
<name>A0ABV0Q1W4_9TELE</name>
<evidence type="ECO:0000313" key="2">
    <source>
        <dbReference type="Proteomes" id="UP001476798"/>
    </source>
</evidence>
<dbReference type="EMBL" id="JAHRIO010093127">
    <property type="protein sequence ID" value="MEQ2189516.1"/>
    <property type="molecule type" value="Genomic_DNA"/>
</dbReference>